<dbReference type="GO" id="GO:0000407">
    <property type="term" value="C:phagophore assembly site"/>
    <property type="evidence" value="ECO:0007669"/>
    <property type="project" value="TreeGrafter"/>
</dbReference>
<proteinExistence type="predicted"/>
<keyword evidence="6" id="KW-1185">Reference proteome</keyword>
<sequence length="430" mass="47779">MTSIKLFFADECRRIPHAPPTIIQLREKIKELFGVENPLIQYKDEEDDLITIQTQEEYTEPLTSTRGPLKLYISQVVNFASILASVPLCSSDAGHESEEDIELLESGSAEVDAAVPNAVEKSIETAEIEYQEVGNSVIVPQTSEQASNTSLVTEEKGIITTDFQMIDESCCSKVETAESGCDAKKFSSQNIETVPFQIESVESETVAIPMIENSSNTAELQMKEAGVGPRKGGEIGVQSIEAMPGLLESLRSIIREEIGSLDKLKLSGLQVVHQVECRICHTKPIVGIRYKCQECGFSLCEVCEDSFDHEHPMYKMKKAEEAAIKLPPPPPPVFNLPHLLPNIEKEPAKKVIEPPKPIPAIPAPIKYPDIEPIKPQNPIEEINRVNKMSERFQKAKQLEDLGFKDAKKNLRALEKASYNLDQAVEILLEE</sequence>
<dbReference type="InterPro" id="IPR000270">
    <property type="entry name" value="PB1_dom"/>
</dbReference>
<dbReference type="InterPro" id="IPR015940">
    <property type="entry name" value="UBA"/>
</dbReference>
<dbReference type="GO" id="GO:0043130">
    <property type="term" value="F:ubiquitin binding"/>
    <property type="evidence" value="ECO:0007669"/>
    <property type="project" value="TreeGrafter"/>
</dbReference>
<dbReference type="InterPro" id="IPR000433">
    <property type="entry name" value="Znf_ZZ"/>
</dbReference>
<dbReference type="GO" id="GO:0016236">
    <property type="term" value="P:macroautophagy"/>
    <property type="evidence" value="ECO:0007669"/>
    <property type="project" value="TreeGrafter"/>
</dbReference>
<dbReference type="EMBL" id="CAJZBQ010000044">
    <property type="protein sequence ID" value="CAG9327862.1"/>
    <property type="molecule type" value="Genomic_DNA"/>
</dbReference>
<dbReference type="Gene3D" id="3.10.20.90">
    <property type="entry name" value="Phosphatidylinositol 3-kinase Catalytic Subunit, Chain A, domain 1"/>
    <property type="match status" value="1"/>
</dbReference>
<keyword evidence="3" id="KW-0862">Zinc</keyword>
<dbReference type="Gene3D" id="3.30.60.90">
    <property type="match status" value="1"/>
</dbReference>
<dbReference type="Pfam" id="PF00564">
    <property type="entry name" value="PB1"/>
    <property type="match status" value="1"/>
</dbReference>
<dbReference type="PANTHER" id="PTHR20930:SF0">
    <property type="entry name" value="PROTEIN ILRUN"/>
    <property type="match status" value="1"/>
</dbReference>
<dbReference type="SMART" id="SM00291">
    <property type="entry name" value="ZnF_ZZ"/>
    <property type="match status" value="1"/>
</dbReference>
<evidence type="ECO:0000256" key="1">
    <source>
        <dbReference type="ARBA" id="ARBA00022723"/>
    </source>
</evidence>
<dbReference type="SMART" id="SM00165">
    <property type="entry name" value="UBA"/>
    <property type="match status" value="1"/>
</dbReference>
<dbReference type="AlphaFoldDB" id="A0AAU9JTL8"/>
<evidence type="ECO:0000256" key="3">
    <source>
        <dbReference type="ARBA" id="ARBA00022833"/>
    </source>
</evidence>
<dbReference type="Pfam" id="PF00569">
    <property type="entry name" value="ZZ"/>
    <property type="match status" value="1"/>
</dbReference>
<dbReference type="SMART" id="SM00666">
    <property type="entry name" value="PB1"/>
    <property type="match status" value="1"/>
</dbReference>
<dbReference type="PROSITE" id="PS50030">
    <property type="entry name" value="UBA"/>
    <property type="match status" value="1"/>
</dbReference>
<dbReference type="Proteomes" id="UP001162131">
    <property type="component" value="Unassembled WGS sequence"/>
</dbReference>
<accession>A0AAU9JTL8</accession>
<dbReference type="PANTHER" id="PTHR20930">
    <property type="entry name" value="OVARIAN CARCINOMA ANTIGEN CA125-RELATED"/>
    <property type="match status" value="1"/>
</dbReference>
<feature type="domain" description="UBA" evidence="4">
    <location>
        <begin position="387"/>
        <end position="430"/>
    </location>
</feature>
<evidence type="ECO:0000256" key="2">
    <source>
        <dbReference type="ARBA" id="ARBA00022771"/>
    </source>
</evidence>
<dbReference type="SUPFAM" id="SSF54277">
    <property type="entry name" value="CAD &amp; PB1 domains"/>
    <property type="match status" value="1"/>
</dbReference>
<evidence type="ECO:0000259" key="4">
    <source>
        <dbReference type="PROSITE" id="PS50030"/>
    </source>
</evidence>
<comment type="caution">
    <text evidence="5">The sequence shown here is derived from an EMBL/GenBank/DDBJ whole genome shotgun (WGS) entry which is preliminary data.</text>
</comment>
<dbReference type="CDD" id="cd02340">
    <property type="entry name" value="ZZ_NBR1_like"/>
    <property type="match status" value="1"/>
</dbReference>
<evidence type="ECO:0000313" key="5">
    <source>
        <dbReference type="EMBL" id="CAG9327862.1"/>
    </source>
</evidence>
<reference evidence="5" key="1">
    <citation type="submission" date="2021-09" db="EMBL/GenBank/DDBJ databases">
        <authorList>
            <consortium name="AG Swart"/>
            <person name="Singh M."/>
            <person name="Singh A."/>
            <person name="Seah K."/>
            <person name="Emmerich C."/>
        </authorList>
    </citation>
    <scope>NUCLEOTIDE SEQUENCE</scope>
    <source>
        <strain evidence="5">ATCC30299</strain>
    </source>
</reference>
<gene>
    <name evidence="5" type="ORF">BSTOLATCC_MIC44488</name>
</gene>
<dbReference type="CDD" id="cd05992">
    <property type="entry name" value="PB1"/>
    <property type="match status" value="1"/>
</dbReference>
<keyword evidence="2" id="KW-0863">Zinc-finger</keyword>
<dbReference type="InterPro" id="IPR009060">
    <property type="entry name" value="UBA-like_sf"/>
</dbReference>
<name>A0AAU9JTL8_9CILI</name>
<dbReference type="GO" id="GO:0008270">
    <property type="term" value="F:zinc ion binding"/>
    <property type="evidence" value="ECO:0007669"/>
    <property type="project" value="UniProtKB-KW"/>
</dbReference>
<dbReference type="SUPFAM" id="SSF46934">
    <property type="entry name" value="UBA-like"/>
    <property type="match status" value="1"/>
</dbReference>
<dbReference type="SUPFAM" id="SSF57850">
    <property type="entry name" value="RING/U-box"/>
    <property type="match status" value="1"/>
</dbReference>
<organism evidence="5 6">
    <name type="scientific">Blepharisma stoltei</name>
    <dbReference type="NCBI Taxonomy" id="1481888"/>
    <lineage>
        <taxon>Eukaryota</taxon>
        <taxon>Sar</taxon>
        <taxon>Alveolata</taxon>
        <taxon>Ciliophora</taxon>
        <taxon>Postciliodesmatophora</taxon>
        <taxon>Heterotrichea</taxon>
        <taxon>Heterotrichida</taxon>
        <taxon>Blepharismidae</taxon>
        <taxon>Blepharisma</taxon>
    </lineage>
</organism>
<keyword evidence="1" id="KW-0479">Metal-binding</keyword>
<protein>
    <recommendedName>
        <fullName evidence="4">UBA domain-containing protein</fullName>
    </recommendedName>
</protein>
<dbReference type="InterPro" id="IPR043145">
    <property type="entry name" value="Znf_ZZ_sf"/>
</dbReference>
<evidence type="ECO:0000313" key="6">
    <source>
        <dbReference type="Proteomes" id="UP001162131"/>
    </source>
</evidence>
<dbReference type="Gene3D" id="1.10.8.10">
    <property type="entry name" value="DNA helicase RuvA subunit, C-terminal domain"/>
    <property type="match status" value="1"/>
</dbReference>